<dbReference type="EMBL" id="AP006618">
    <property type="protein sequence ID" value="BAD57762.1"/>
    <property type="molecule type" value="Genomic_DNA"/>
</dbReference>
<keyword evidence="3" id="KW-1185">Reference proteome</keyword>
<proteinExistence type="predicted"/>
<name>Q5YVM9_NOCFA</name>
<organism evidence="2 3">
    <name type="scientific">Nocardia farcinica (strain IFM 10152)</name>
    <dbReference type="NCBI Taxonomy" id="247156"/>
    <lineage>
        <taxon>Bacteria</taxon>
        <taxon>Bacillati</taxon>
        <taxon>Actinomycetota</taxon>
        <taxon>Actinomycetes</taxon>
        <taxon>Mycobacteriales</taxon>
        <taxon>Nocardiaceae</taxon>
        <taxon>Nocardia</taxon>
    </lineage>
</organism>
<gene>
    <name evidence="2" type="ordered locus">NFA_29150</name>
</gene>
<dbReference type="Proteomes" id="UP000006820">
    <property type="component" value="Chromosome"/>
</dbReference>
<reference evidence="2 3" key="1">
    <citation type="journal article" date="2004" name="Proc. Natl. Acad. Sci. U.S.A.">
        <title>The complete genomic sequence of Nocardia farcinica IFM 10152.</title>
        <authorList>
            <person name="Ishikawa J."/>
            <person name="Yamashita A."/>
            <person name="Mikami Y."/>
            <person name="Hoshino Y."/>
            <person name="Kurita H."/>
            <person name="Hotta K."/>
            <person name="Shiba T."/>
            <person name="Hattori M."/>
        </authorList>
    </citation>
    <scope>NUCLEOTIDE SEQUENCE [LARGE SCALE GENOMIC DNA]</scope>
    <source>
        <strain evidence="2 3">IFM 10152</strain>
    </source>
</reference>
<dbReference type="eggNOG" id="ENOG50324GZ">
    <property type="taxonomic scope" value="Bacteria"/>
</dbReference>
<accession>Q5YVM9</accession>
<dbReference type="AlphaFoldDB" id="Q5YVM9"/>
<evidence type="ECO:0000313" key="2">
    <source>
        <dbReference type="EMBL" id="BAD57762.1"/>
    </source>
</evidence>
<feature type="region of interest" description="Disordered" evidence="1">
    <location>
        <begin position="136"/>
        <end position="171"/>
    </location>
</feature>
<evidence type="ECO:0000256" key="1">
    <source>
        <dbReference type="SAM" id="MobiDB-lite"/>
    </source>
</evidence>
<evidence type="ECO:0000313" key="3">
    <source>
        <dbReference type="Proteomes" id="UP000006820"/>
    </source>
</evidence>
<feature type="compositionally biased region" description="Acidic residues" evidence="1">
    <location>
        <begin position="155"/>
        <end position="171"/>
    </location>
</feature>
<dbReference type="KEGG" id="nfa:NFA_29150"/>
<dbReference type="STRING" id="247156.NFA_29150"/>
<sequence>MSRQMPLRTRQLPKMVAIAVARPPHWTYRDAAPPGEAAMTVHETAWTMTSDVTPEWACRETGDGPRRWRLSWLPDRLLTREQARAGMELDELLSDPAAVGDRFAHARMAERADRLGILWEQALILISKRILTRLRTREGEPVPQPPGCPGPAAPETEEPETPLDWLEAEPA</sequence>
<protein>
    <submittedName>
        <fullName evidence="2">Uncharacterized protein</fullName>
    </submittedName>
</protein>
<dbReference type="HOGENOM" id="CLU_1561319_0_0_11"/>
<feature type="compositionally biased region" description="Pro residues" evidence="1">
    <location>
        <begin position="142"/>
        <end position="152"/>
    </location>
</feature>